<feature type="transmembrane region" description="Helical" evidence="6">
    <location>
        <begin position="235"/>
        <end position="266"/>
    </location>
</feature>
<evidence type="ECO:0000256" key="4">
    <source>
        <dbReference type="ARBA" id="ARBA00022989"/>
    </source>
</evidence>
<dbReference type="PRINTS" id="PR00447">
    <property type="entry name" value="NATRESASSCMP"/>
</dbReference>
<keyword evidence="4 6" id="KW-1133">Transmembrane helix</keyword>
<accession>A0A914DRR5</accession>
<feature type="transmembrane region" description="Helical" evidence="6">
    <location>
        <begin position="123"/>
        <end position="142"/>
    </location>
</feature>
<dbReference type="AlphaFoldDB" id="A0A914DRR5"/>
<feature type="transmembrane region" description="Helical" evidence="6">
    <location>
        <begin position="386"/>
        <end position="409"/>
    </location>
</feature>
<name>A0A914DRR5_9BILA</name>
<evidence type="ECO:0000256" key="3">
    <source>
        <dbReference type="ARBA" id="ARBA00022692"/>
    </source>
</evidence>
<proteinExistence type="inferred from homology"/>
<keyword evidence="5 6" id="KW-0472">Membrane</keyword>
<dbReference type="GO" id="GO:0010008">
    <property type="term" value="C:endosome membrane"/>
    <property type="evidence" value="ECO:0007669"/>
    <property type="project" value="TreeGrafter"/>
</dbReference>
<reference evidence="8" key="1">
    <citation type="submission" date="2022-11" db="UniProtKB">
        <authorList>
            <consortium name="WormBaseParasite"/>
        </authorList>
    </citation>
    <scope>IDENTIFICATION</scope>
</reference>
<feature type="transmembrane region" description="Helical" evidence="6">
    <location>
        <begin position="193"/>
        <end position="214"/>
    </location>
</feature>
<protein>
    <submittedName>
        <fullName evidence="8">Uncharacterized protein</fullName>
    </submittedName>
</protein>
<dbReference type="NCBIfam" id="TIGR01197">
    <property type="entry name" value="nramp"/>
    <property type="match status" value="1"/>
</dbReference>
<feature type="transmembrane region" description="Helical" evidence="6">
    <location>
        <begin position="454"/>
        <end position="481"/>
    </location>
</feature>
<comment type="subcellular location">
    <subcellularLocation>
        <location evidence="1">Membrane</location>
        <topology evidence="1">Multi-pass membrane protein</topology>
    </subcellularLocation>
</comment>
<evidence type="ECO:0000256" key="2">
    <source>
        <dbReference type="ARBA" id="ARBA00006670"/>
    </source>
</evidence>
<evidence type="ECO:0000313" key="8">
    <source>
        <dbReference type="WBParaSite" id="ACRNAN_scaffold3599.g31943.t1"/>
    </source>
</evidence>
<evidence type="ECO:0000313" key="7">
    <source>
        <dbReference type="Proteomes" id="UP000887540"/>
    </source>
</evidence>
<evidence type="ECO:0000256" key="6">
    <source>
        <dbReference type="SAM" id="Phobius"/>
    </source>
</evidence>
<dbReference type="WBParaSite" id="ACRNAN_scaffold3599.g31943.t1">
    <property type="protein sequence ID" value="ACRNAN_scaffold3599.g31943.t1"/>
    <property type="gene ID" value="ACRNAN_scaffold3599.g31943"/>
</dbReference>
<evidence type="ECO:0000256" key="5">
    <source>
        <dbReference type="ARBA" id="ARBA00023136"/>
    </source>
</evidence>
<dbReference type="InterPro" id="IPR001046">
    <property type="entry name" value="NRAMP_fam"/>
</dbReference>
<organism evidence="7 8">
    <name type="scientific">Acrobeloides nanus</name>
    <dbReference type="NCBI Taxonomy" id="290746"/>
    <lineage>
        <taxon>Eukaryota</taxon>
        <taxon>Metazoa</taxon>
        <taxon>Ecdysozoa</taxon>
        <taxon>Nematoda</taxon>
        <taxon>Chromadorea</taxon>
        <taxon>Rhabditida</taxon>
        <taxon>Tylenchina</taxon>
        <taxon>Cephalobomorpha</taxon>
        <taxon>Cephaloboidea</taxon>
        <taxon>Cephalobidae</taxon>
        <taxon>Acrobeloides</taxon>
    </lineage>
</organism>
<dbReference type="NCBIfam" id="NF037982">
    <property type="entry name" value="Nramp_1"/>
    <property type="match status" value="1"/>
</dbReference>
<feature type="transmembrane region" description="Helical" evidence="6">
    <location>
        <begin position="43"/>
        <end position="61"/>
    </location>
</feature>
<comment type="similarity">
    <text evidence="2">Belongs to the NRAMP family.</text>
</comment>
<dbReference type="GO" id="GO:0005384">
    <property type="term" value="F:manganese ion transmembrane transporter activity"/>
    <property type="evidence" value="ECO:0007669"/>
    <property type="project" value="TreeGrafter"/>
</dbReference>
<dbReference type="PANTHER" id="PTHR11706:SF32">
    <property type="entry name" value="NRAMP-LIKE TRANSPORTER SMF-3"/>
    <property type="match status" value="1"/>
</dbReference>
<dbReference type="GO" id="GO:0015086">
    <property type="term" value="F:cadmium ion transmembrane transporter activity"/>
    <property type="evidence" value="ECO:0007669"/>
    <property type="project" value="TreeGrafter"/>
</dbReference>
<feature type="transmembrane region" description="Helical" evidence="6">
    <location>
        <begin position="421"/>
        <end position="442"/>
    </location>
</feature>
<evidence type="ECO:0000256" key="1">
    <source>
        <dbReference type="ARBA" id="ARBA00004141"/>
    </source>
</evidence>
<dbReference type="Pfam" id="PF01566">
    <property type="entry name" value="Nramp"/>
    <property type="match status" value="1"/>
</dbReference>
<feature type="transmembrane region" description="Helical" evidence="6">
    <location>
        <begin position="316"/>
        <end position="337"/>
    </location>
</feature>
<keyword evidence="3 6" id="KW-0812">Transmembrane</keyword>
<dbReference type="GO" id="GO:0005381">
    <property type="term" value="F:iron ion transmembrane transporter activity"/>
    <property type="evidence" value="ECO:0007669"/>
    <property type="project" value="TreeGrafter"/>
</dbReference>
<feature type="transmembrane region" description="Helical" evidence="6">
    <location>
        <begin position="154"/>
        <end position="173"/>
    </location>
</feature>
<dbReference type="Proteomes" id="UP000887540">
    <property type="component" value="Unplaced"/>
</dbReference>
<feature type="transmembrane region" description="Helical" evidence="6">
    <location>
        <begin position="357"/>
        <end position="374"/>
    </location>
</feature>
<keyword evidence="7" id="KW-1185">Reference proteome</keyword>
<dbReference type="GO" id="GO:0005886">
    <property type="term" value="C:plasma membrane"/>
    <property type="evidence" value="ECO:0007669"/>
    <property type="project" value="TreeGrafter"/>
</dbReference>
<sequence>MNMKMKNFDFMKLMRFMGPGFLMGIAYLDPGNLQSDIQSGIIAQYKLLWVLLLSHIVGWLLQRLSLRLGVVSGLHMAEIAHDFYPKAARIGLWIMMEIAIITCDMQEVIGTAIAFYMLSDGKIPLYVGCLITMLDTFVFLLLDKFGARKLELFFIGLIAVMAITFGYEFAVVQPDFGGILKGMFIPTCGACNSAVVLQIVSIIGSIIQPYNYYLHSALVKRRKIDGTKKSSLIEANFYFFIEAGVVLLCSFLINTIVISVFALGLYNKTNYQIRQSCDKRPGIIERDIFPYNNESIDGNIYSSGVFLGCEYGIPTFYIWGIGVMAAGQSATAAGTYAGQFIMEGLLKIKWPSWKRVLVSRSVALLPTLAIIFFTTKGFGILTSLNNLLNCIQMIQLPFALIPLLTFSSYDKLMGDFKNSKLSVAFTMIVSIAVITISIYFSIEYVVTSIGTQWYIWLVLMIGAVFYLAFSFYLFIISLNTINLLPHRLSKLVEKLYNHEYGVEMEWQKFIVETPSISCETIDGFPEKY</sequence>
<dbReference type="PANTHER" id="PTHR11706">
    <property type="entry name" value="SOLUTE CARRIER PROTEIN FAMILY 11 MEMBER"/>
    <property type="match status" value="1"/>
</dbReference>